<reference evidence="1" key="1">
    <citation type="submission" date="2022-01" db="EMBL/GenBank/DDBJ databases">
        <authorList>
            <person name="King R."/>
        </authorList>
    </citation>
    <scope>NUCLEOTIDE SEQUENCE</scope>
</reference>
<organism evidence="1 2">
    <name type="scientific">Psylliodes chrysocephalus</name>
    <dbReference type="NCBI Taxonomy" id="3402493"/>
    <lineage>
        <taxon>Eukaryota</taxon>
        <taxon>Metazoa</taxon>
        <taxon>Ecdysozoa</taxon>
        <taxon>Arthropoda</taxon>
        <taxon>Hexapoda</taxon>
        <taxon>Insecta</taxon>
        <taxon>Pterygota</taxon>
        <taxon>Neoptera</taxon>
        <taxon>Endopterygota</taxon>
        <taxon>Coleoptera</taxon>
        <taxon>Polyphaga</taxon>
        <taxon>Cucujiformia</taxon>
        <taxon>Chrysomeloidea</taxon>
        <taxon>Chrysomelidae</taxon>
        <taxon>Galerucinae</taxon>
        <taxon>Alticini</taxon>
        <taxon>Psylliodes</taxon>
    </lineage>
</organism>
<dbReference type="Proteomes" id="UP001153636">
    <property type="component" value="Chromosome 6"/>
</dbReference>
<evidence type="ECO:0000313" key="1">
    <source>
        <dbReference type="EMBL" id="CAH1112444.1"/>
    </source>
</evidence>
<dbReference type="EMBL" id="OV651818">
    <property type="protein sequence ID" value="CAH1112444.1"/>
    <property type="molecule type" value="Genomic_DNA"/>
</dbReference>
<dbReference type="OrthoDB" id="6774673at2759"/>
<protein>
    <submittedName>
        <fullName evidence="1">Uncharacterized protein</fullName>
    </submittedName>
</protein>
<dbReference type="AlphaFoldDB" id="A0A9P0GG81"/>
<dbReference type="PANTHER" id="PTHR10773">
    <property type="entry name" value="DNA-DIRECTED RNA POLYMERASES I, II, AND III SUBUNIT RPABC2"/>
    <property type="match status" value="1"/>
</dbReference>
<proteinExistence type="predicted"/>
<gene>
    <name evidence="1" type="ORF">PSYICH_LOCUS12153</name>
</gene>
<evidence type="ECO:0000313" key="2">
    <source>
        <dbReference type="Proteomes" id="UP001153636"/>
    </source>
</evidence>
<keyword evidence="2" id="KW-1185">Reference proteome</keyword>
<name>A0A9P0GG81_9CUCU</name>
<accession>A0A9P0GG81</accession>
<sequence>MKRKNIHDESPEYLREFMRSLNKLPAHYCRKETLKEYLEQFQSMAQLHQEYEKQYNIKRKKCLSITKLTEIVNELKIGIFTPRKNRCDECYKFENENLEEGPFLKQCEEKDRARNEKEFDKNRAIFGDLQAVKICPQLKASSLYYKVKLCCHNFSIYDLATNLGPCYWFDETKTYLQASAYASCVVDYLKDNFLDNGDKREIIIFSDGCMAQNRNSIMSNALLHLAETYGVKITQKYLAKGPTQMDCDSVHACIETSLKNKDIYLPSDYARIRKEAKKKTPYVVKTPD</sequence>
<dbReference type="PANTHER" id="PTHR10773:SF19">
    <property type="match status" value="1"/>
</dbReference>